<keyword evidence="2" id="KW-1133">Transmembrane helix</keyword>
<evidence type="ECO:0000256" key="1">
    <source>
        <dbReference type="SAM" id="MobiDB-lite"/>
    </source>
</evidence>
<evidence type="ECO:0000313" key="3">
    <source>
        <dbReference type="EMBL" id="MFC6659799.1"/>
    </source>
</evidence>
<comment type="caution">
    <text evidence="3">The sequence shown here is derived from an EMBL/GenBank/DDBJ whole genome shotgun (WGS) entry which is preliminary data.</text>
</comment>
<reference evidence="4" key="1">
    <citation type="journal article" date="2019" name="Int. J. Syst. Evol. Microbiol.">
        <title>The Global Catalogue of Microorganisms (GCM) 10K type strain sequencing project: providing services to taxonomists for standard genome sequencing and annotation.</title>
        <authorList>
            <consortium name="The Broad Institute Genomics Platform"/>
            <consortium name="The Broad Institute Genome Sequencing Center for Infectious Disease"/>
            <person name="Wu L."/>
            <person name="Ma J."/>
        </authorList>
    </citation>
    <scope>NUCLEOTIDE SEQUENCE [LARGE SCALE GENOMIC DNA]</scope>
    <source>
        <strain evidence="4">CCUG 63830</strain>
    </source>
</reference>
<sequence>MLALGLLTLAEGGFLENLLITGFYGMFFLISYVVLTLPLRLPAVQKALTGGRQRAFAAIVADCQPVGRRALDEHLAAEVPAGVLTRLNALPERRPEPLDVLIRDEWRLGELWDLAHQAAHDLAKVPESSPEFPRLTAQTEALLDDVVQAFAAAQLPEPEQATRLNALREQITRHAQALGVGRQPRLAEPAPASPRR</sequence>
<proteinExistence type="predicted"/>
<name>A0ABW1ZG01_9DEIO</name>
<organism evidence="3 4">
    <name type="scientific">Deinococcus multiflagellatus</name>
    <dbReference type="NCBI Taxonomy" id="1656887"/>
    <lineage>
        <taxon>Bacteria</taxon>
        <taxon>Thermotogati</taxon>
        <taxon>Deinococcota</taxon>
        <taxon>Deinococci</taxon>
        <taxon>Deinococcales</taxon>
        <taxon>Deinococcaceae</taxon>
        <taxon>Deinococcus</taxon>
    </lineage>
</organism>
<keyword evidence="4" id="KW-1185">Reference proteome</keyword>
<evidence type="ECO:0000256" key="2">
    <source>
        <dbReference type="SAM" id="Phobius"/>
    </source>
</evidence>
<protein>
    <submittedName>
        <fullName evidence="3">Uncharacterized protein</fullName>
    </submittedName>
</protein>
<evidence type="ECO:0000313" key="4">
    <source>
        <dbReference type="Proteomes" id="UP001596317"/>
    </source>
</evidence>
<dbReference type="Proteomes" id="UP001596317">
    <property type="component" value="Unassembled WGS sequence"/>
</dbReference>
<dbReference type="EMBL" id="JBHSWB010000001">
    <property type="protein sequence ID" value="MFC6659799.1"/>
    <property type="molecule type" value="Genomic_DNA"/>
</dbReference>
<gene>
    <name evidence="3" type="ORF">ACFP90_05050</name>
</gene>
<keyword evidence="2" id="KW-0812">Transmembrane</keyword>
<keyword evidence="2" id="KW-0472">Membrane</keyword>
<accession>A0ABW1ZG01</accession>
<feature type="transmembrane region" description="Helical" evidence="2">
    <location>
        <begin position="22"/>
        <end position="43"/>
    </location>
</feature>
<feature type="region of interest" description="Disordered" evidence="1">
    <location>
        <begin position="175"/>
        <end position="196"/>
    </location>
</feature>
<dbReference type="RefSeq" id="WP_380054520.1">
    <property type="nucleotide sequence ID" value="NZ_JBHSWB010000001.1"/>
</dbReference>